<name>A0A0B9AXG0_BRELN</name>
<gene>
    <name evidence="1" type="ORF">AE0388_0496</name>
</gene>
<dbReference type="AlphaFoldDB" id="A0A0B9AXG0"/>
<sequence length="66" mass="7530">MQNDKKLSILRDWTASKAIFESTDILTSVSFTALKVGKVRDVGFLAFVRYVVKGVFPYQSFKKPKK</sequence>
<protein>
    <submittedName>
        <fullName evidence="1">Uncharacterized protein</fullName>
    </submittedName>
</protein>
<dbReference type="Proteomes" id="UP000031488">
    <property type="component" value="Unassembled WGS sequence"/>
</dbReference>
<evidence type="ECO:0000313" key="1">
    <source>
        <dbReference type="EMBL" id="KHS54035.1"/>
    </source>
</evidence>
<comment type="caution">
    <text evidence="1">The sequence shown here is derived from an EMBL/GenBank/DDBJ whole genome shotgun (WGS) entry which is preliminary data.</text>
</comment>
<proteinExistence type="predicted"/>
<evidence type="ECO:0000313" key="2">
    <source>
        <dbReference type="Proteomes" id="UP000031488"/>
    </source>
</evidence>
<keyword evidence="2" id="KW-1185">Reference proteome</keyword>
<dbReference type="EMBL" id="JTJZ01000012">
    <property type="protein sequence ID" value="KHS54035.1"/>
    <property type="molecule type" value="Genomic_DNA"/>
</dbReference>
<reference evidence="1 2" key="1">
    <citation type="submission" date="2014-11" db="EMBL/GenBank/DDBJ databases">
        <title>Draft Genome Sequence of Brevibacterium linens AE038-8.</title>
        <authorList>
            <person name="Maizel D."/>
            <person name="Utturkar S.M."/>
            <person name="Brown S.D."/>
            <person name="Ferrero M."/>
            <person name="Rosen B.P."/>
        </authorList>
    </citation>
    <scope>NUCLEOTIDE SEQUENCE [LARGE SCALE GENOMIC DNA]</scope>
    <source>
        <strain evidence="1 2">AE038-8</strain>
    </source>
</reference>
<accession>A0A0B9AXG0</accession>
<organism evidence="1 2">
    <name type="scientific">Brevibacterium linens</name>
    <dbReference type="NCBI Taxonomy" id="1703"/>
    <lineage>
        <taxon>Bacteria</taxon>
        <taxon>Bacillati</taxon>
        <taxon>Actinomycetota</taxon>
        <taxon>Actinomycetes</taxon>
        <taxon>Micrococcales</taxon>
        <taxon>Brevibacteriaceae</taxon>
        <taxon>Brevibacterium</taxon>
    </lineage>
</organism>